<evidence type="ECO:0000256" key="2">
    <source>
        <dbReference type="ARBA" id="ARBA00022670"/>
    </source>
</evidence>
<dbReference type="OrthoDB" id="9804482at2"/>
<dbReference type="Proteomes" id="UP000198838">
    <property type="component" value="Unassembled WGS sequence"/>
</dbReference>
<dbReference type="NCBIfam" id="TIGR00608">
    <property type="entry name" value="radc"/>
    <property type="match status" value="1"/>
</dbReference>
<dbReference type="GO" id="GO:0008237">
    <property type="term" value="F:metallopeptidase activity"/>
    <property type="evidence" value="ECO:0007669"/>
    <property type="project" value="UniProtKB-KW"/>
</dbReference>
<keyword evidence="3" id="KW-0479">Metal-binding</keyword>
<feature type="domain" description="MPN" evidence="8">
    <location>
        <begin position="109"/>
        <end position="231"/>
    </location>
</feature>
<proteinExistence type="inferred from homology"/>
<accession>A0A1I0V4U0</accession>
<name>A0A1I0V4U0_9FIRM</name>
<dbReference type="RefSeq" id="WP_092869873.1">
    <property type="nucleotide sequence ID" value="NZ_FOJY01000001.1"/>
</dbReference>
<gene>
    <name evidence="9" type="ORF">SAMN05216249_101163</name>
</gene>
<evidence type="ECO:0000256" key="4">
    <source>
        <dbReference type="ARBA" id="ARBA00022801"/>
    </source>
</evidence>
<reference evidence="9 10" key="1">
    <citation type="submission" date="2016-10" db="EMBL/GenBank/DDBJ databases">
        <authorList>
            <person name="de Groot N.N."/>
        </authorList>
    </citation>
    <scope>NUCLEOTIDE SEQUENCE [LARGE SCALE GENOMIC DNA]</scope>
    <source>
        <strain evidence="9 10">DSM 5522</strain>
    </source>
</reference>
<dbReference type="Pfam" id="PF20582">
    <property type="entry name" value="UPF0758_N"/>
    <property type="match status" value="1"/>
</dbReference>
<keyword evidence="6" id="KW-0482">Metalloprotease</keyword>
<dbReference type="PANTHER" id="PTHR30471">
    <property type="entry name" value="DNA REPAIR PROTEIN RADC"/>
    <property type="match status" value="1"/>
</dbReference>
<dbReference type="AlphaFoldDB" id="A0A1I0V4U0"/>
<dbReference type="InterPro" id="IPR037518">
    <property type="entry name" value="MPN"/>
</dbReference>
<dbReference type="InterPro" id="IPR001405">
    <property type="entry name" value="UPF0758"/>
</dbReference>
<keyword evidence="4" id="KW-0378">Hydrolase</keyword>
<dbReference type="PROSITE" id="PS50249">
    <property type="entry name" value="MPN"/>
    <property type="match status" value="1"/>
</dbReference>
<dbReference type="NCBIfam" id="NF000642">
    <property type="entry name" value="PRK00024.1"/>
    <property type="match status" value="1"/>
</dbReference>
<evidence type="ECO:0000256" key="6">
    <source>
        <dbReference type="ARBA" id="ARBA00023049"/>
    </source>
</evidence>
<keyword evidence="10" id="KW-1185">Reference proteome</keyword>
<dbReference type="EMBL" id="FOJY01000001">
    <property type="protein sequence ID" value="SFA71338.1"/>
    <property type="molecule type" value="Genomic_DNA"/>
</dbReference>
<dbReference type="Gene3D" id="3.40.140.10">
    <property type="entry name" value="Cytidine Deaminase, domain 2"/>
    <property type="match status" value="1"/>
</dbReference>
<evidence type="ECO:0000256" key="1">
    <source>
        <dbReference type="ARBA" id="ARBA00010243"/>
    </source>
</evidence>
<organism evidence="9 10">
    <name type="scientific">Acetitomaculum ruminis DSM 5522</name>
    <dbReference type="NCBI Taxonomy" id="1120918"/>
    <lineage>
        <taxon>Bacteria</taxon>
        <taxon>Bacillati</taxon>
        <taxon>Bacillota</taxon>
        <taxon>Clostridia</taxon>
        <taxon>Lachnospirales</taxon>
        <taxon>Lachnospiraceae</taxon>
        <taxon>Acetitomaculum</taxon>
    </lineage>
</organism>
<dbReference type="STRING" id="1120918.SAMN05216249_101163"/>
<dbReference type="GO" id="GO:0046872">
    <property type="term" value="F:metal ion binding"/>
    <property type="evidence" value="ECO:0007669"/>
    <property type="project" value="UniProtKB-KW"/>
</dbReference>
<keyword evidence="2" id="KW-0645">Protease</keyword>
<comment type="similarity">
    <text evidence="1 7">Belongs to the UPF0758 family.</text>
</comment>
<protein>
    <submittedName>
        <fullName evidence="9">DNA repair protein RadC</fullName>
    </submittedName>
</protein>
<dbReference type="Pfam" id="PF04002">
    <property type="entry name" value="RadC"/>
    <property type="match status" value="1"/>
</dbReference>
<dbReference type="CDD" id="cd08071">
    <property type="entry name" value="MPN_DUF2466"/>
    <property type="match status" value="1"/>
</dbReference>
<evidence type="ECO:0000313" key="10">
    <source>
        <dbReference type="Proteomes" id="UP000198838"/>
    </source>
</evidence>
<dbReference type="InterPro" id="IPR046778">
    <property type="entry name" value="UPF0758_N"/>
</dbReference>
<sequence>MTGRLTIKELPNSEKPYEKCINKGVEYLSDAELLAVILRTGTVGAMSTDIAQKVLSKIKPENNLRYLDKLSRKELLSIKGIGQVKALQIMCLCEIAKRINISKALEKISLNSPKSIADYYMPRMSFLTQEELIVAMFDNGNHFIDSACVFKGTVNSSLVSPREIFIEALKKEAVKIVLLHNHPGSIMLPSREDLEFTNKMVKIGDLLGLKVIDHIIIGDGSYYSFLEKGLL</sequence>
<dbReference type="PANTHER" id="PTHR30471:SF3">
    <property type="entry name" value="UPF0758 PROTEIN YEES-RELATED"/>
    <property type="match status" value="1"/>
</dbReference>
<keyword evidence="5" id="KW-0862">Zinc</keyword>
<dbReference type="InterPro" id="IPR025657">
    <property type="entry name" value="RadC_JAB"/>
</dbReference>
<dbReference type="GO" id="GO:0006508">
    <property type="term" value="P:proteolysis"/>
    <property type="evidence" value="ECO:0007669"/>
    <property type="project" value="UniProtKB-KW"/>
</dbReference>
<evidence type="ECO:0000256" key="7">
    <source>
        <dbReference type="RuleBase" id="RU003797"/>
    </source>
</evidence>
<evidence type="ECO:0000256" key="5">
    <source>
        <dbReference type="ARBA" id="ARBA00022833"/>
    </source>
</evidence>
<evidence type="ECO:0000259" key="8">
    <source>
        <dbReference type="PROSITE" id="PS50249"/>
    </source>
</evidence>
<evidence type="ECO:0000256" key="3">
    <source>
        <dbReference type="ARBA" id="ARBA00022723"/>
    </source>
</evidence>
<evidence type="ECO:0000313" key="9">
    <source>
        <dbReference type="EMBL" id="SFA71338.1"/>
    </source>
</evidence>